<dbReference type="Gene3D" id="3.30.54.20">
    <property type="match status" value="1"/>
</dbReference>
<dbReference type="Gene3D" id="3.10.310.40">
    <property type="match status" value="1"/>
</dbReference>
<dbReference type="FunFam" id="3.10.310.40:FF:000001">
    <property type="entry name" value="Alanine--tRNA ligase"/>
    <property type="match status" value="1"/>
</dbReference>
<reference evidence="14 15" key="1">
    <citation type="submission" date="2019-09" db="EMBL/GenBank/DDBJ databases">
        <title>Genome sequence of Roseospira marina, one of the more divergent members of the non-sulfur purple photosynthetic bacterial family, the Rhodospirillaceae.</title>
        <authorList>
            <person name="Meyer T."/>
            <person name="Kyndt J."/>
        </authorList>
    </citation>
    <scope>NUCLEOTIDE SEQUENCE [LARGE SCALE GENOMIC DNA]</scope>
    <source>
        <strain evidence="14 15">DSM 15113</strain>
    </source>
</reference>
<evidence type="ECO:0000256" key="7">
    <source>
        <dbReference type="ARBA" id="ARBA00022840"/>
    </source>
</evidence>
<feature type="binding site" evidence="11">
    <location>
        <position position="680"/>
    </location>
    <ligand>
        <name>Zn(2+)</name>
        <dbReference type="ChEBI" id="CHEBI:29105"/>
    </ligand>
</feature>
<evidence type="ECO:0000256" key="5">
    <source>
        <dbReference type="ARBA" id="ARBA00022741"/>
    </source>
</evidence>
<dbReference type="GO" id="GO:0005524">
    <property type="term" value="F:ATP binding"/>
    <property type="evidence" value="ECO:0007669"/>
    <property type="project" value="UniProtKB-UniRule"/>
</dbReference>
<keyword evidence="10 11" id="KW-0030">Aminoacyl-tRNA synthetase</keyword>
<dbReference type="FunFam" id="3.30.930.10:FF:000004">
    <property type="entry name" value="Alanine--tRNA ligase"/>
    <property type="match status" value="1"/>
</dbReference>
<dbReference type="Pfam" id="PF01411">
    <property type="entry name" value="tRNA-synt_2c"/>
    <property type="match status" value="1"/>
</dbReference>
<dbReference type="Gene3D" id="3.30.980.10">
    <property type="entry name" value="Threonyl-trna Synthetase, Chain A, domain 2"/>
    <property type="match status" value="1"/>
</dbReference>
<evidence type="ECO:0000256" key="3">
    <source>
        <dbReference type="ARBA" id="ARBA00022598"/>
    </source>
</evidence>
<dbReference type="GO" id="GO:0004813">
    <property type="term" value="F:alanine-tRNA ligase activity"/>
    <property type="evidence" value="ECO:0007669"/>
    <property type="project" value="UniProtKB-UniRule"/>
</dbReference>
<dbReference type="GO" id="GO:0006419">
    <property type="term" value="P:alanyl-tRNA aminoacylation"/>
    <property type="evidence" value="ECO:0007669"/>
    <property type="project" value="UniProtKB-UniRule"/>
</dbReference>
<name>A0A5M6IF88_9PROT</name>
<dbReference type="GO" id="GO:0000049">
    <property type="term" value="F:tRNA binding"/>
    <property type="evidence" value="ECO:0007669"/>
    <property type="project" value="UniProtKB-KW"/>
</dbReference>
<dbReference type="GO" id="GO:0002161">
    <property type="term" value="F:aminoacyl-tRNA deacylase activity"/>
    <property type="evidence" value="ECO:0007669"/>
    <property type="project" value="TreeGrafter"/>
</dbReference>
<dbReference type="PANTHER" id="PTHR11777:SF9">
    <property type="entry name" value="ALANINE--TRNA LIGASE, CYTOPLASMIC"/>
    <property type="match status" value="1"/>
</dbReference>
<keyword evidence="9 11" id="KW-0648">Protein biosynthesis</keyword>
<dbReference type="EMBL" id="VWPJ01000002">
    <property type="protein sequence ID" value="KAA5606956.1"/>
    <property type="molecule type" value="Genomic_DNA"/>
</dbReference>
<evidence type="ECO:0000256" key="4">
    <source>
        <dbReference type="ARBA" id="ARBA00022723"/>
    </source>
</evidence>
<proteinExistence type="inferred from homology"/>
<dbReference type="Pfam" id="PF07973">
    <property type="entry name" value="tRNA_SAD"/>
    <property type="match status" value="1"/>
</dbReference>
<dbReference type="InterPro" id="IPR018163">
    <property type="entry name" value="Thr/Ala-tRNA-synth_IIc_edit"/>
</dbReference>
<gene>
    <name evidence="11 14" type="primary">alaS</name>
    <name evidence="14" type="ORF">F1188_03325</name>
</gene>
<organism evidence="14 15">
    <name type="scientific">Roseospira marina</name>
    <dbReference type="NCBI Taxonomy" id="140057"/>
    <lineage>
        <taxon>Bacteria</taxon>
        <taxon>Pseudomonadati</taxon>
        <taxon>Pseudomonadota</taxon>
        <taxon>Alphaproteobacteria</taxon>
        <taxon>Rhodospirillales</taxon>
        <taxon>Rhodospirillaceae</taxon>
        <taxon>Roseospira</taxon>
    </lineage>
</organism>
<dbReference type="FunFam" id="3.30.54.20:FF:000001">
    <property type="entry name" value="Alanine--tRNA ligase"/>
    <property type="match status" value="1"/>
</dbReference>
<dbReference type="InterPro" id="IPR002318">
    <property type="entry name" value="Ala-tRNA-lgiase_IIc"/>
</dbReference>
<dbReference type="SUPFAM" id="SSF55186">
    <property type="entry name" value="ThrRS/AlaRS common domain"/>
    <property type="match status" value="1"/>
</dbReference>
<dbReference type="PRINTS" id="PR00980">
    <property type="entry name" value="TRNASYNTHALA"/>
</dbReference>
<comment type="cofactor">
    <cofactor evidence="11">
        <name>Zn(2+)</name>
        <dbReference type="ChEBI" id="CHEBI:29105"/>
    </cofactor>
    <text evidence="11">Binds 1 zinc ion per subunit.</text>
</comment>
<feature type="domain" description="Alanyl-transfer RNA synthetases family profile" evidence="13">
    <location>
        <begin position="2"/>
        <end position="719"/>
    </location>
</feature>
<dbReference type="SUPFAM" id="SSF101353">
    <property type="entry name" value="Putative anticodon-binding domain of alanyl-tRNA synthetase (AlaRS)"/>
    <property type="match status" value="1"/>
</dbReference>
<dbReference type="InterPro" id="IPR050058">
    <property type="entry name" value="Ala-tRNA_ligase"/>
</dbReference>
<dbReference type="InterPro" id="IPR018162">
    <property type="entry name" value="Ala-tRNA-ligase_IIc_anticod-bd"/>
</dbReference>
<evidence type="ECO:0000256" key="11">
    <source>
        <dbReference type="HAMAP-Rule" id="MF_00036"/>
    </source>
</evidence>
<keyword evidence="7 11" id="KW-0067">ATP-binding</keyword>
<dbReference type="Gene3D" id="3.30.930.10">
    <property type="entry name" value="Bira Bifunctional Protein, Domain 2"/>
    <property type="match status" value="1"/>
</dbReference>
<protein>
    <recommendedName>
        <fullName evidence="11">Alanine--tRNA ligase</fullName>
        <ecNumber evidence="11">6.1.1.7</ecNumber>
    </recommendedName>
    <alternativeName>
        <fullName evidence="11">Alanyl-tRNA synthetase</fullName>
        <shortName evidence="11">AlaRS</shortName>
    </alternativeName>
</protein>
<evidence type="ECO:0000256" key="10">
    <source>
        <dbReference type="ARBA" id="ARBA00023146"/>
    </source>
</evidence>
<evidence type="ECO:0000256" key="6">
    <source>
        <dbReference type="ARBA" id="ARBA00022833"/>
    </source>
</evidence>
<dbReference type="SUPFAM" id="SSF50447">
    <property type="entry name" value="Translation proteins"/>
    <property type="match status" value="1"/>
</dbReference>
<dbReference type="HAMAP" id="MF_00036_B">
    <property type="entry name" value="Ala_tRNA_synth_B"/>
    <property type="match status" value="1"/>
</dbReference>
<dbReference type="InterPro" id="IPR003156">
    <property type="entry name" value="DHHA1_dom"/>
</dbReference>
<dbReference type="InterPro" id="IPR009000">
    <property type="entry name" value="Transl_B-barrel_sf"/>
</dbReference>
<keyword evidence="5 11" id="KW-0547">Nucleotide-binding</keyword>
<dbReference type="Gene3D" id="2.40.30.130">
    <property type="match status" value="1"/>
</dbReference>
<keyword evidence="8 11" id="KW-0694">RNA-binding</keyword>
<feature type="binding site" evidence="11">
    <location>
        <position position="565"/>
    </location>
    <ligand>
        <name>Zn(2+)</name>
        <dbReference type="ChEBI" id="CHEBI:29105"/>
    </ligand>
</feature>
<dbReference type="InterPro" id="IPR023033">
    <property type="entry name" value="Ala_tRNA_ligase_euk/bac"/>
</dbReference>
<dbReference type="GO" id="GO:0045892">
    <property type="term" value="P:negative regulation of DNA-templated transcription"/>
    <property type="evidence" value="ECO:0007669"/>
    <property type="project" value="TreeGrafter"/>
</dbReference>
<dbReference type="GO" id="GO:0005829">
    <property type="term" value="C:cytosol"/>
    <property type="evidence" value="ECO:0007669"/>
    <property type="project" value="TreeGrafter"/>
</dbReference>
<keyword evidence="11" id="KW-0963">Cytoplasm</keyword>
<dbReference type="AlphaFoldDB" id="A0A5M6IF88"/>
<accession>A0A5M6IF88</accession>
<dbReference type="SUPFAM" id="SSF55681">
    <property type="entry name" value="Class II aaRS and biotin synthetases"/>
    <property type="match status" value="1"/>
</dbReference>
<feature type="binding site" evidence="11">
    <location>
        <position position="569"/>
    </location>
    <ligand>
        <name>Zn(2+)</name>
        <dbReference type="ChEBI" id="CHEBI:29105"/>
    </ligand>
</feature>
<dbReference type="PROSITE" id="PS50860">
    <property type="entry name" value="AA_TRNA_LIGASE_II_ALA"/>
    <property type="match status" value="1"/>
</dbReference>
<evidence type="ECO:0000256" key="1">
    <source>
        <dbReference type="ARBA" id="ARBA00008226"/>
    </source>
</evidence>
<comment type="catalytic activity">
    <reaction evidence="11">
        <text>tRNA(Ala) + L-alanine + ATP = L-alanyl-tRNA(Ala) + AMP + diphosphate</text>
        <dbReference type="Rhea" id="RHEA:12540"/>
        <dbReference type="Rhea" id="RHEA-COMP:9657"/>
        <dbReference type="Rhea" id="RHEA-COMP:9923"/>
        <dbReference type="ChEBI" id="CHEBI:30616"/>
        <dbReference type="ChEBI" id="CHEBI:33019"/>
        <dbReference type="ChEBI" id="CHEBI:57972"/>
        <dbReference type="ChEBI" id="CHEBI:78442"/>
        <dbReference type="ChEBI" id="CHEBI:78497"/>
        <dbReference type="ChEBI" id="CHEBI:456215"/>
        <dbReference type="EC" id="6.1.1.7"/>
    </reaction>
</comment>
<dbReference type="OrthoDB" id="9803884at2"/>
<evidence type="ECO:0000256" key="9">
    <source>
        <dbReference type="ARBA" id="ARBA00022917"/>
    </source>
</evidence>
<keyword evidence="2 11" id="KW-0820">tRNA-binding</keyword>
<dbReference type="Gene3D" id="6.10.250.550">
    <property type="match status" value="1"/>
</dbReference>
<comment type="similarity">
    <text evidence="1 11">Belongs to the class-II aminoacyl-tRNA synthetase family.</text>
</comment>
<dbReference type="InterPro" id="IPR018164">
    <property type="entry name" value="Ala-tRNA-synth_IIc_N"/>
</dbReference>
<feature type="binding site" evidence="11">
    <location>
        <position position="676"/>
    </location>
    <ligand>
        <name>Zn(2+)</name>
        <dbReference type="ChEBI" id="CHEBI:29105"/>
    </ligand>
</feature>
<keyword evidence="6 11" id="KW-0862">Zinc</keyword>
<dbReference type="Pfam" id="PF02272">
    <property type="entry name" value="DHHA1"/>
    <property type="match status" value="1"/>
</dbReference>
<dbReference type="Proteomes" id="UP000324065">
    <property type="component" value="Unassembled WGS sequence"/>
</dbReference>
<dbReference type="EC" id="6.1.1.7" evidence="11"/>
<keyword evidence="15" id="KW-1185">Reference proteome</keyword>
<evidence type="ECO:0000256" key="8">
    <source>
        <dbReference type="ARBA" id="ARBA00022884"/>
    </source>
</evidence>
<dbReference type="InterPro" id="IPR012947">
    <property type="entry name" value="tRNA_SAD"/>
</dbReference>
<evidence type="ECO:0000256" key="2">
    <source>
        <dbReference type="ARBA" id="ARBA00022555"/>
    </source>
</evidence>
<dbReference type="InterPro" id="IPR018165">
    <property type="entry name" value="Ala-tRNA-synth_IIc_core"/>
</dbReference>
<comment type="domain">
    <text evidence="11">Consists of three domains; the N-terminal catalytic domain, the editing domain and the C-terminal C-Ala domain. The editing domain removes incorrectly charged amino acids, while the C-Ala domain, along with tRNA(Ala), serves as a bridge to cooperatively bring together the editing and aminoacylation centers thus stimulating deacylation of misacylated tRNAs.</text>
</comment>
<evidence type="ECO:0000313" key="14">
    <source>
        <dbReference type="EMBL" id="KAA5606956.1"/>
    </source>
</evidence>
<evidence type="ECO:0000259" key="13">
    <source>
        <dbReference type="PROSITE" id="PS50860"/>
    </source>
</evidence>
<sequence length="890" mass="95582">MQTTKQIRQTFIEFFKREGHEHVASSPLVPLNDPTLMFTNAGMVQFKNVFTGNETRPYNRAVTSQKCVRAGGKHNDLDNVGHTARHHTFFEMLGNFSFGDYFKEDAIDFAWRLVTKEYGLPAERLLVTVHTSDEEAAGLWRKVAGVPDDRIIRIPTSDNFWSMGETGPCGPCSEIFFDHGDHIPGGPPGSPEEDGDRFIEIWNLVFMQFEQITKDQRVDLPRPSIDTGMGLERIAAVLQGKHDNYDIDLMRNLIEAVAAVCGTDPDGPHQVSHRVIADHLRACGFLIADGVLPSKEGRGYVLRRIMRRAMRHAHMMGVTDPIMYKLVPALVKEMGQPFTELERAQALITETLKLEESRFRQMLERGLRLLSDETARLPEGGILAGDVAFKLYDTYGFPLDLTQDALRGQGMTVDEAGFNAAMERQRAEARVAWSGSGDAAIEKVWFELRDRLGGTDFLGYATESAEGQITAIVVDGSPVEAATPGTEVAVIANQSPFYGESGGQMGDTGTITVAGKGRVRVRETHKKLGDLTVHRGTVEDGPISVGDEARFDVEGSRRSALRAHHSATHLLHEALRRVLGEHVTQKGSLVAPDRLRFDISHPKPLTAEEVARVEAIVNGQIRANEAVTTRLMDPEAAIEAGAMALFGEKYGDEVRVVSMGALESGSGRPVFSVELCGGTHVGRTGDIGLLKIIGESAVSAGIRRIEAVVGDAALAWLNERDSLLTQTAEALRTAPVDVPGRVGALLEDRKRLEKELADVRKKLALGSGGAGGAGAAPGHETVAGVTFAGRLLQDVPPKDLKGMADEIKTQIGSGVVALINTSEGKVSLVVGVTDDLKGAHDAVALVRAGSAAVGGKGGGGRPDMAQAGGPDADKAAEALEAIKGALAAAG</sequence>
<comment type="caution">
    <text evidence="14">The sequence shown here is derived from an EMBL/GenBank/DDBJ whole genome shotgun (WGS) entry which is preliminary data.</text>
</comment>
<evidence type="ECO:0000256" key="12">
    <source>
        <dbReference type="SAM" id="MobiDB-lite"/>
    </source>
</evidence>
<dbReference type="NCBIfam" id="TIGR00344">
    <property type="entry name" value="alaS"/>
    <property type="match status" value="1"/>
</dbReference>
<dbReference type="CDD" id="cd00673">
    <property type="entry name" value="AlaRS_core"/>
    <property type="match status" value="1"/>
</dbReference>
<dbReference type="RefSeq" id="WP_150060967.1">
    <property type="nucleotide sequence ID" value="NZ_JACHII010000003.1"/>
</dbReference>
<keyword evidence="4 11" id="KW-0479">Metal-binding</keyword>
<comment type="function">
    <text evidence="11">Catalyzes the attachment of alanine to tRNA(Ala) in a two-step reaction: alanine is first activated by ATP to form Ala-AMP and then transferred to the acceptor end of tRNA(Ala). Also edits incorrectly charged Ser-tRNA(Ala) and Gly-tRNA(Ala) via its editing domain.</text>
</comment>
<dbReference type="GO" id="GO:0008270">
    <property type="term" value="F:zinc ion binding"/>
    <property type="evidence" value="ECO:0007669"/>
    <property type="project" value="UniProtKB-UniRule"/>
</dbReference>
<dbReference type="SMART" id="SM00863">
    <property type="entry name" value="tRNA_SAD"/>
    <property type="match status" value="1"/>
</dbReference>
<dbReference type="InterPro" id="IPR045864">
    <property type="entry name" value="aa-tRNA-synth_II/BPL/LPL"/>
</dbReference>
<dbReference type="PANTHER" id="PTHR11777">
    <property type="entry name" value="ALANYL-TRNA SYNTHETASE"/>
    <property type="match status" value="1"/>
</dbReference>
<keyword evidence="3 11" id="KW-0436">Ligase</keyword>
<dbReference type="FunFam" id="3.30.980.10:FF:000004">
    <property type="entry name" value="Alanine--tRNA ligase, cytoplasmic"/>
    <property type="match status" value="1"/>
</dbReference>
<evidence type="ECO:0000313" key="15">
    <source>
        <dbReference type="Proteomes" id="UP000324065"/>
    </source>
</evidence>
<comment type="subcellular location">
    <subcellularLocation>
        <location evidence="11">Cytoplasm</location>
    </subcellularLocation>
</comment>
<feature type="region of interest" description="Disordered" evidence="12">
    <location>
        <begin position="853"/>
        <end position="872"/>
    </location>
</feature>